<protein>
    <submittedName>
        <fullName evidence="1">Uncharacterized protein</fullName>
    </submittedName>
</protein>
<dbReference type="EMBL" id="QPFP01000007">
    <property type="protein sequence ID" value="TEB35289.1"/>
    <property type="molecule type" value="Genomic_DNA"/>
</dbReference>
<keyword evidence="2" id="KW-1185">Reference proteome</keyword>
<name>A0A4Y7TP36_COPMI</name>
<dbReference type="OrthoDB" id="3112832at2759"/>
<dbReference type="Proteomes" id="UP000298030">
    <property type="component" value="Unassembled WGS sequence"/>
</dbReference>
<proteinExistence type="predicted"/>
<dbReference type="AlphaFoldDB" id="A0A4Y7TP36"/>
<sequence>MACEPATQPEMKCHGLMMPDAYVFGRDYVFIQIARNQHQSMGYLHTPAGLKKVIDQAFLALGSKPDAFDPLINLLWVRWPRGEKFPEIRFPCVGERYWPEEAAKGESETLKEDTPRERLVKVAPELVYSITGRWYEKAEAFRQ</sequence>
<organism evidence="1 2">
    <name type="scientific">Coprinellus micaceus</name>
    <name type="common">Glistening ink-cap mushroom</name>
    <name type="synonym">Coprinus micaceus</name>
    <dbReference type="NCBI Taxonomy" id="71717"/>
    <lineage>
        <taxon>Eukaryota</taxon>
        <taxon>Fungi</taxon>
        <taxon>Dikarya</taxon>
        <taxon>Basidiomycota</taxon>
        <taxon>Agaricomycotina</taxon>
        <taxon>Agaricomycetes</taxon>
        <taxon>Agaricomycetidae</taxon>
        <taxon>Agaricales</taxon>
        <taxon>Agaricineae</taxon>
        <taxon>Psathyrellaceae</taxon>
        <taxon>Coprinellus</taxon>
    </lineage>
</organism>
<reference evidence="1 2" key="1">
    <citation type="journal article" date="2019" name="Nat. Ecol. Evol.">
        <title>Megaphylogeny resolves global patterns of mushroom evolution.</title>
        <authorList>
            <person name="Varga T."/>
            <person name="Krizsan K."/>
            <person name="Foldi C."/>
            <person name="Dima B."/>
            <person name="Sanchez-Garcia M."/>
            <person name="Sanchez-Ramirez S."/>
            <person name="Szollosi G.J."/>
            <person name="Szarkandi J.G."/>
            <person name="Papp V."/>
            <person name="Albert L."/>
            <person name="Andreopoulos W."/>
            <person name="Angelini C."/>
            <person name="Antonin V."/>
            <person name="Barry K.W."/>
            <person name="Bougher N.L."/>
            <person name="Buchanan P."/>
            <person name="Buyck B."/>
            <person name="Bense V."/>
            <person name="Catcheside P."/>
            <person name="Chovatia M."/>
            <person name="Cooper J."/>
            <person name="Damon W."/>
            <person name="Desjardin D."/>
            <person name="Finy P."/>
            <person name="Geml J."/>
            <person name="Haridas S."/>
            <person name="Hughes K."/>
            <person name="Justo A."/>
            <person name="Karasinski D."/>
            <person name="Kautmanova I."/>
            <person name="Kiss B."/>
            <person name="Kocsube S."/>
            <person name="Kotiranta H."/>
            <person name="LaButti K.M."/>
            <person name="Lechner B.E."/>
            <person name="Liimatainen K."/>
            <person name="Lipzen A."/>
            <person name="Lukacs Z."/>
            <person name="Mihaltcheva S."/>
            <person name="Morgado L.N."/>
            <person name="Niskanen T."/>
            <person name="Noordeloos M.E."/>
            <person name="Ohm R.A."/>
            <person name="Ortiz-Santana B."/>
            <person name="Ovrebo C."/>
            <person name="Racz N."/>
            <person name="Riley R."/>
            <person name="Savchenko A."/>
            <person name="Shiryaev A."/>
            <person name="Soop K."/>
            <person name="Spirin V."/>
            <person name="Szebenyi C."/>
            <person name="Tomsovsky M."/>
            <person name="Tulloss R.E."/>
            <person name="Uehling J."/>
            <person name="Grigoriev I.V."/>
            <person name="Vagvolgyi C."/>
            <person name="Papp T."/>
            <person name="Martin F.M."/>
            <person name="Miettinen O."/>
            <person name="Hibbett D.S."/>
            <person name="Nagy L.G."/>
        </authorList>
    </citation>
    <scope>NUCLEOTIDE SEQUENCE [LARGE SCALE GENOMIC DNA]</scope>
    <source>
        <strain evidence="1 2">FP101781</strain>
    </source>
</reference>
<evidence type="ECO:0000313" key="1">
    <source>
        <dbReference type="EMBL" id="TEB35289.1"/>
    </source>
</evidence>
<gene>
    <name evidence="1" type="ORF">FA13DRAFT_1728093</name>
</gene>
<accession>A0A4Y7TP36</accession>
<comment type="caution">
    <text evidence="1">The sequence shown here is derived from an EMBL/GenBank/DDBJ whole genome shotgun (WGS) entry which is preliminary data.</text>
</comment>
<evidence type="ECO:0000313" key="2">
    <source>
        <dbReference type="Proteomes" id="UP000298030"/>
    </source>
</evidence>